<dbReference type="AlphaFoldDB" id="X0W529"/>
<dbReference type="EMBL" id="BARS01030256">
    <property type="protein sequence ID" value="GAG19718.1"/>
    <property type="molecule type" value="Genomic_DNA"/>
</dbReference>
<sequence>MRTLGHGGGGTASLNHHFFYTFARLGDSLSYSVYRYPLAAQAYQQYTSQVGVLAQGDESLGHLLQVRQQLATTCLVEEGSSPLDPLGYPTGHIVGAAYSRNYSDVVTGAY</sequence>
<name>X0W529_9ZZZZ</name>
<accession>X0W529</accession>
<reference evidence="1" key="1">
    <citation type="journal article" date="2014" name="Front. Microbiol.">
        <title>High frequency of phylogenetically diverse reductive dehalogenase-homologous genes in deep subseafloor sedimentary metagenomes.</title>
        <authorList>
            <person name="Kawai M."/>
            <person name="Futagami T."/>
            <person name="Toyoda A."/>
            <person name="Takaki Y."/>
            <person name="Nishi S."/>
            <person name="Hori S."/>
            <person name="Arai W."/>
            <person name="Tsubouchi T."/>
            <person name="Morono Y."/>
            <person name="Uchiyama I."/>
            <person name="Ito T."/>
            <person name="Fujiyama A."/>
            <person name="Inagaki F."/>
            <person name="Takami H."/>
        </authorList>
    </citation>
    <scope>NUCLEOTIDE SEQUENCE</scope>
    <source>
        <strain evidence="1">Expedition CK06-06</strain>
    </source>
</reference>
<proteinExistence type="predicted"/>
<protein>
    <submittedName>
        <fullName evidence="1">Uncharacterized protein</fullName>
    </submittedName>
</protein>
<comment type="caution">
    <text evidence="1">The sequence shown here is derived from an EMBL/GenBank/DDBJ whole genome shotgun (WGS) entry which is preliminary data.</text>
</comment>
<gene>
    <name evidence="1" type="ORF">S01H1_47204</name>
</gene>
<organism evidence="1">
    <name type="scientific">marine sediment metagenome</name>
    <dbReference type="NCBI Taxonomy" id="412755"/>
    <lineage>
        <taxon>unclassified sequences</taxon>
        <taxon>metagenomes</taxon>
        <taxon>ecological metagenomes</taxon>
    </lineage>
</organism>
<evidence type="ECO:0000313" key="1">
    <source>
        <dbReference type="EMBL" id="GAG19718.1"/>
    </source>
</evidence>